<organism evidence="1">
    <name type="scientific">Rhizophora mucronata</name>
    <name type="common">Asiatic mangrove</name>
    <dbReference type="NCBI Taxonomy" id="61149"/>
    <lineage>
        <taxon>Eukaryota</taxon>
        <taxon>Viridiplantae</taxon>
        <taxon>Streptophyta</taxon>
        <taxon>Embryophyta</taxon>
        <taxon>Tracheophyta</taxon>
        <taxon>Spermatophyta</taxon>
        <taxon>Magnoliopsida</taxon>
        <taxon>eudicotyledons</taxon>
        <taxon>Gunneridae</taxon>
        <taxon>Pentapetalae</taxon>
        <taxon>rosids</taxon>
        <taxon>fabids</taxon>
        <taxon>Malpighiales</taxon>
        <taxon>Rhizophoraceae</taxon>
        <taxon>Rhizophora</taxon>
    </lineage>
</organism>
<accession>A0A2P2NQE7</accession>
<proteinExistence type="predicted"/>
<protein>
    <submittedName>
        <fullName evidence="1">Uncharacterized protein</fullName>
    </submittedName>
</protein>
<evidence type="ECO:0000313" key="1">
    <source>
        <dbReference type="EMBL" id="MBX44717.1"/>
    </source>
</evidence>
<dbReference type="AlphaFoldDB" id="A0A2P2NQE7"/>
<sequence length="138" mass="14581">MSAVTSVSHSPGNSVSNCFWTILGRFFGHRAGLWPRISKKSSSISLLDSDTENFGLSFCFSFSFSPLGLGDFAVSVLNEDGLLNLLSSIFNPLVAGTEFPPLGALNAALLVLRFHGINPGSISKTIAAAADDVVFLGR</sequence>
<dbReference type="EMBL" id="GGEC01064233">
    <property type="protein sequence ID" value="MBX44717.1"/>
    <property type="molecule type" value="Transcribed_RNA"/>
</dbReference>
<reference evidence="1" key="1">
    <citation type="submission" date="2018-02" db="EMBL/GenBank/DDBJ databases">
        <title>Rhizophora mucronata_Transcriptome.</title>
        <authorList>
            <person name="Meera S.P."/>
            <person name="Sreeshan A."/>
            <person name="Augustine A."/>
        </authorList>
    </citation>
    <scope>NUCLEOTIDE SEQUENCE</scope>
    <source>
        <tissue evidence="1">Leaf</tissue>
    </source>
</reference>
<name>A0A2P2NQE7_RHIMU</name>